<dbReference type="SUPFAM" id="SSF48264">
    <property type="entry name" value="Cytochrome P450"/>
    <property type="match status" value="1"/>
</dbReference>
<dbReference type="GO" id="GO:0020037">
    <property type="term" value="F:heme binding"/>
    <property type="evidence" value="ECO:0007669"/>
    <property type="project" value="InterPro"/>
</dbReference>
<dbReference type="HOGENOM" id="CLU_033716_2_0_4"/>
<keyword evidence="5 7" id="KW-0408">Iron</keyword>
<dbReference type="InterPro" id="IPR001128">
    <property type="entry name" value="Cyt_P450"/>
</dbReference>
<dbReference type="GO" id="GO:0005506">
    <property type="term" value="F:iron ion binding"/>
    <property type="evidence" value="ECO:0007669"/>
    <property type="project" value="InterPro"/>
</dbReference>
<evidence type="ECO:0000256" key="1">
    <source>
        <dbReference type="ARBA" id="ARBA00010617"/>
    </source>
</evidence>
<dbReference type="PRINTS" id="PR00359">
    <property type="entry name" value="BP450"/>
</dbReference>
<organism evidence="8 9">
    <name type="scientific">Leptothrix cholodnii (strain ATCC 51168 / LMG 8142 / SP-6)</name>
    <name type="common">Leptothrix discophora (strain SP-6)</name>
    <dbReference type="NCBI Taxonomy" id="395495"/>
    <lineage>
        <taxon>Bacteria</taxon>
        <taxon>Pseudomonadati</taxon>
        <taxon>Pseudomonadota</taxon>
        <taxon>Betaproteobacteria</taxon>
        <taxon>Burkholderiales</taxon>
        <taxon>Sphaerotilaceae</taxon>
        <taxon>Leptothrix</taxon>
    </lineage>
</organism>
<dbReference type="InterPro" id="IPR002397">
    <property type="entry name" value="Cyt_P450_B"/>
</dbReference>
<evidence type="ECO:0000313" key="8">
    <source>
        <dbReference type="EMBL" id="ACB35899.1"/>
    </source>
</evidence>
<dbReference type="PANTHER" id="PTHR46696">
    <property type="entry name" value="P450, PUTATIVE (EUROFUNG)-RELATED"/>
    <property type="match status" value="1"/>
</dbReference>
<reference evidence="8 9" key="1">
    <citation type="submission" date="2008-03" db="EMBL/GenBank/DDBJ databases">
        <title>Complete sequence of Leptothrix cholodnii SP-6.</title>
        <authorList>
            <consortium name="US DOE Joint Genome Institute"/>
            <person name="Copeland A."/>
            <person name="Lucas S."/>
            <person name="Lapidus A."/>
            <person name="Glavina del Rio T."/>
            <person name="Dalin E."/>
            <person name="Tice H."/>
            <person name="Bruce D."/>
            <person name="Goodwin L."/>
            <person name="Pitluck S."/>
            <person name="Chertkov O."/>
            <person name="Brettin T."/>
            <person name="Detter J.C."/>
            <person name="Han C."/>
            <person name="Kuske C.R."/>
            <person name="Schmutz J."/>
            <person name="Larimer F."/>
            <person name="Land M."/>
            <person name="Hauser L."/>
            <person name="Kyrpides N."/>
            <person name="Lykidis A."/>
            <person name="Emerson D."/>
            <person name="Richardson P."/>
        </authorList>
    </citation>
    <scope>NUCLEOTIDE SEQUENCE [LARGE SCALE GENOMIC DNA]</scope>
    <source>
        <strain evidence="9">ATCC 51168 / LMG 8142 / SP-6</strain>
    </source>
</reference>
<dbReference type="GO" id="GO:0004497">
    <property type="term" value="F:monooxygenase activity"/>
    <property type="evidence" value="ECO:0007669"/>
    <property type="project" value="UniProtKB-KW"/>
</dbReference>
<keyword evidence="2 7" id="KW-0349">Heme</keyword>
<dbReference type="GO" id="GO:0016705">
    <property type="term" value="F:oxidoreductase activity, acting on paired donors, with incorporation or reduction of molecular oxygen"/>
    <property type="evidence" value="ECO:0007669"/>
    <property type="project" value="InterPro"/>
</dbReference>
<dbReference type="EMBL" id="CP001013">
    <property type="protein sequence ID" value="ACB35899.1"/>
    <property type="molecule type" value="Genomic_DNA"/>
</dbReference>
<evidence type="ECO:0000256" key="7">
    <source>
        <dbReference type="RuleBase" id="RU000461"/>
    </source>
</evidence>
<keyword evidence="6 7" id="KW-0503">Monooxygenase</keyword>
<evidence type="ECO:0000256" key="6">
    <source>
        <dbReference type="ARBA" id="ARBA00023033"/>
    </source>
</evidence>
<comment type="similarity">
    <text evidence="1 7">Belongs to the cytochrome P450 family.</text>
</comment>
<evidence type="ECO:0000256" key="4">
    <source>
        <dbReference type="ARBA" id="ARBA00023002"/>
    </source>
</evidence>
<evidence type="ECO:0000256" key="5">
    <source>
        <dbReference type="ARBA" id="ARBA00023004"/>
    </source>
</evidence>
<evidence type="ECO:0000256" key="2">
    <source>
        <dbReference type="ARBA" id="ARBA00022617"/>
    </source>
</evidence>
<dbReference type="InterPro" id="IPR036396">
    <property type="entry name" value="Cyt_P450_sf"/>
</dbReference>
<dbReference type="RefSeq" id="WP_012348646.1">
    <property type="nucleotide sequence ID" value="NC_010524.1"/>
</dbReference>
<dbReference type="eggNOG" id="COG2124">
    <property type="taxonomic scope" value="Bacteria"/>
</dbReference>
<dbReference type="AlphaFoldDB" id="B1Y503"/>
<proteinExistence type="inferred from homology"/>
<dbReference type="FunFam" id="1.10.630.10:FF:000018">
    <property type="entry name" value="Cytochrome P450 monooxygenase"/>
    <property type="match status" value="1"/>
</dbReference>
<keyword evidence="9" id="KW-1185">Reference proteome</keyword>
<dbReference type="KEGG" id="lch:Lcho_3645"/>
<dbReference type="InterPro" id="IPR017972">
    <property type="entry name" value="Cyt_P450_CS"/>
</dbReference>
<sequence>MSAVLRPVGQPLGRPIVDAAFLADPYPTYAALREAGPMHWSDEFFGGAWVLTRHADVDAVLRDDARFSAQRTGGWVMGSDDTTSPDALNSRAELQDFQRLFARAMLFIDAPDHQRLRGVMNAGFRGDQLERLRPGIERWIDQRFDAIDAKGQAGSGFDFMAQIARPMPAQVIATLMGITEADRGDFIAWSDDLADFIGAPMPTRELTRRARISLLAMARYFEQLTAQRRRQPGDDLVSRLVQGEARGQIQPGAEMLAQCAMLLFAGHETTRNLLGNGLHALLAEPGHWQRLQDEPALLPGAVRELLRHESPVQYTGRRVATDLVLHGQLLRRGDLVVGLIGSANRDPARYEQPDRLDLARRAAPSLSFGAGPHVCIGASLTLMEAQILFSRALQRWPGLQLVDATPRWNGNPVYRGLQSLRVIAPATPD</sequence>
<dbReference type="STRING" id="395495.Lcho_3645"/>
<dbReference type="PRINTS" id="PR00385">
    <property type="entry name" value="P450"/>
</dbReference>
<keyword evidence="4 7" id="KW-0560">Oxidoreductase</keyword>
<evidence type="ECO:0000313" key="9">
    <source>
        <dbReference type="Proteomes" id="UP000001693"/>
    </source>
</evidence>
<keyword evidence="3 7" id="KW-0479">Metal-binding</keyword>
<evidence type="ECO:0000256" key="3">
    <source>
        <dbReference type="ARBA" id="ARBA00022723"/>
    </source>
</evidence>
<dbReference type="Proteomes" id="UP000001693">
    <property type="component" value="Chromosome"/>
</dbReference>
<dbReference type="Pfam" id="PF00067">
    <property type="entry name" value="p450"/>
    <property type="match status" value="1"/>
</dbReference>
<accession>B1Y503</accession>
<dbReference type="PROSITE" id="PS00086">
    <property type="entry name" value="CYTOCHROME_P450"/>
    <property type="match status" value="1"/>
</dbReference>
<name>B1Y503_LEPCP</name>
<dbReference type="Gene3D" id="1.10.630.10">
    <property type="entry name" value="Cytochrome P450"/>
    <property type="match status" value="1"/>
</dbReference>
<protein>
    <submittedName>
        <fullName evidence="8">Cytochrome P450</fullName>
    </submittedName>
</protein>
<dbReference type="OrthoDB" id="4168525at2"/>
<gene>
    <name evidence="8" type="ordered locus">Lcho_3645</name>
</gene>
<dbReference type="PANTHER" id="PTHR46696:SF1">
    <property type="entry name" value="CYTOCHROME P450 YJIB-RELATED"/>
    <property type="match status" value="1"/>
</dbReference>
<dbReference type="CDD" id="cd20625">
    <property type="entry name" value="CYP164-like"/>
    <property type="match status" value="1"/>
</dbReference>